<feature type="active site" evidence="5 6">
    <location>
        <position position="282"/>
    </location>
</feature>
<dbReference type="InterPro" id="IPR022683">
    <property type="entry name" value="Calpain_III"/>
</dbReference>
<feature type="region of interest" description="Disordered" evidence="7">
    <location>
        <begin position="62"/>
        <end position="82"/>
    </location>
</feature>
<evidence type="ECO:0000256" key="7">
    <source>
        <dbReference type="SAM" id="MobiDB-lite"/>
    </source>
</evidence>
<evidence type="ECO:0000256" key="3">
    <source>
        <dbReference type="ARBA" id="ARBA00022801"/>
    </source>
</evidence>
<dbReference type="PANTHER" id="PTHR10183:SF381">
    <property type="entry name" value="CALPAIN-6"/>
    <property type="match status" value="1"/>
</dbReference>
<dbReference type="PROSITE" id="PS50004">
    <property type="entry name" value="C2"/>
    <property type="match status" value="1"/>
</dbReference>
<evidence type="ECO:0000256" key="1">
    <source>
        <dbReference type="ARBA" id="ARBA00007623"/>
    </source>
</evidence>
<keyword evidence="2 6" id="KW-0645">Protease</keyword>
<dbReference type="FunFam" id="3.90.70.10:FF:000027">
    <property type="entry name" value="Calpain 5"/>
    <property type="match status" value="1"/>
</dbReference>
<dbReference type="Gene3D" id="3.90.70.10">
    <property type="entry name" value="Cysteine proteinases"/>
    <property type="match status" value="1"/>
</dbReference>
<dbReference type="GO" id="GO:0005876">
    <property type="term" value="C:spindle microtubule"/>
    <property type="evidence" value="ECO:0007669"/>
    <property type="project" value="Ensembl"/>
</dbReference>
<dbReference type="CDD" id="cd00044">
    <property type="entry name" value="CysPc"/>
    <property type="match status" value="1"/>
</dbReference>
<dbReference type="InterPro" id="IPR000008">
    <property type="entry name" value="C2_dom"/>
</dbReference>
<dbReference type="InterPro" id="IPR038765">
    <property type="entry name" value="Papain-like_cys_pep_sf"/>
</dbReference>
<dbReference type="InterPro" id="IPR033884">
    <property type="entry name" value="C2_Calpain"/>
</dbReference>
<sequence length="673" mass="77578">MFSSVKSFKDQKYHELKQQCIKQGRLFEDPEFPASDESLFYNRCPSGRVEWKRPKSKGTLLPPHRPVCPQTPHHTQNIGRDPARGELCEDPHLFVNGISAHDLHQGKLGNCWFVAACSCLALRENLWQKVIPNFKEQEWDSKRPQKYAGIFHFQFWCFGQWTDVVIDDRLPTINGELIYCHSNLENEFWSALLEKAYAKLAESYEALDGGTAAEAIVDFTGAVAESIDLVKGKYCENISEQMKLFEDLLKVHKRGGLISCSITASSPNDTEVETEMGLIIGHAYSVTAIQKVRLGERLLFSFKSEKLFMIRMRNPWGKKEWNGAWSDQSEEWKKVSDSERKSLGLTVQNDGEFWMTFDDWCQNFTDVDICRIVNTSYFSIHKTWEKKMVHGAWTKHSEPLKNRSGGCFDYRATFLQNPQYVFDVKKVEDKVLISLQQQDQRIYKKDGKGDNFPIGFEIFKVELNRDYRIHKLQIQERVATSMYVNTRTVFLRKLLARGRYVLIPTTHYPGIVTAFILRLFTDVPSKLRELKLDKPKQTCWSILCGYPRMVTEIKIHSAESLQRQDRSGADPYLIIKCENQKVRSAVQQDTVSAIFDTQALFYRKNIKRPIIVQVWNSNVLCDQFLGQVLLAALPGDPREPQTLQLRGKGSREADEMPGHIIVKVVSSDDLMEL</sequence>
<evidence type="ECO:0000259" key="9">
    <source>
        <dbReference type="PROSITE" id="PS50203"/>
    </source>
</evidence>
<dbReference type="PRINTS" id="PR00704">
    <property type="entry name" value="CALPAIN"/>
</dbReference>
<dbReference type="CDD" id="cd00214">
    <property type="entry name" value="Calpain_III"/>
    <property type="match status" value="1"/>
</dbReference>
<dbReference type="GO" id="GO:0001578">
    <property type="term" value="P:microtubule bundle formation"/>
    <property type="evidence" value="ECO:0007669"/>
    <property type="project" value="Ensembl"/>
</dbReference>
<dbReference type="FunFam" id="2.60.40.150:FF:000173">
    <property type="entry name" value="Calpain 5b"/>
    <property type="match status" value="1"/>
</dbReference>
<evidence type="ECO:0000256" key="6">
    <source>
        <dbReference type="PROSITE-ProRule" id="PRU00239"/>
    </source>
</evidence>
<dbReference type="SUPFAM" id="SSF54001">
    <property type="entry name" value="Cysteine proteinases"/>
    <property type="match status" value="1"/>
</dbReference>
<dbReference type="Pfam" id="PF00168">
    <property type="entry name" value="C2"/>
    <property type="match status" value="1"/>
</dbReference>
<name>A0A8C4Y7E7_9SAUR</name>
<evidence type="ECO:0000313" key="10">
    <source>
        <dbReference type="Ensembl" id="ENSGEVP00005021191.1"/>
    </source>
</evidence>
<evidence type="ECO:0000313" key="11">
    <source>
        <dbReference type="Proteomes" id="UP000694390"/>
    </source>
</evidence>
<dbReference type="PROSITE" id="PS00139">
    <property type="entry name" value="THIOL_PROTEASE_CYS"/>
    <property type="match status" value="1"/>
</dbReference>
<dbReference type="SUPFAM" id="SSF49758">
    <property type="entry name" value="Calpain large subunit, middle domain (domain III)"/>
    <property type="match status" value="1"/>
</dbReference>
<keyword evidence="3 6" id="KW-0378">Hydrolase</keyword>
<dbReference type="SMART" id="SM00720">
    <property type="entry name" value="calpain_III"/>
    <property type="match status" value="1"/>
</dbReference>
<accession>A0A8C4Y7E7</accession>
<dbReference type="GO" id="GO:0006508">
    <property type="term" value="P:proteolysis"/>
    <property type="evidence" value="ECO:0007669"/>
    <property type="project" value="UniProtKB-KW"/>
</dbReference>
<dbReference type="Gene3D" id="2.60.40.150">
    <property type="entry name" value="C2 domain"/>
    <property type="match status" value="1"/>
</dbReference>
<dbReference type="CDD" id="cd04046">
    <property type="entry name" value="C2_Calpain"/>
    <property type="match status" value="1"/>
</dbReference>
<dbReference type="GO" id="GO:0051493">
    <property type="term" value="P:regulation of cytoskeleton organization"/>
    <property type="evidence" value="ECO:0007669"/>
    <property type="project" value="Ensembl"/>
</dbReference>
<comment type="similarity">
    <text evidence="1">Belongs to the peptidase C2 family.</text>
</comment>
<dbReference type="Pfam" id="PF00648">
    <property type="entry name" value="Peptidase_C2"/>
    <property type="match status" value="1"/>
</dbReference>
<feature type="active site" evidence="5 6">
    <location>
        <position position="314"/>
    </location>
</feature>
<dbReference type="GeneTree" id="ENSGT00940000156128"/>
<reference evidence="10" key="3">
    <citation type="submission" date="2025-09" db="UniProtKB">
        <authorList>
            <consortium name="Ensembl"/>
        </authorList>
    </citation>
    <scope>IDENTIFICATION</scope>
</reference>
<organism evidence="10 11">
    <name type="scientific">Gopherus evgoodei</name>
    <name type="common">Goodes thornscrub tortoise</name>
    <dbReference type="NCBI Taxonomy" id="1825980"/>
    <lineage>
        <taxon>Eukaryota</taxon>
        <taxon>Metazoa</taxon>
        <taxon>Chordata</taxon>
        <taxon>Craniata</taxon>
        <taxon>Vertebrata</taxon>
        <taxon>Euteleostomi</taxon>
        <taxon>Archelosauria</taxon>
        <taxon>Testudinata</taxon>
        <taxon>Testudines</taxon>
        <taxon>Cryptodira</taxon>
        <taxon>Durocryptodira</taxon>
        <taxon>Testudinoidea</taxon>
        <taxon>Testudinidae</taxon>
        <taxon>Gopherus</taxon>
    </lineage>
</organism>
<dbReference type="Proteomes" id="UP000694390">
    <property type="component" value="Chromosome 9"/>
</dbReference>
<feature type="domain" description="C2" evidence="8">
    <location>
        <begin position="531"/>
        <end position="643"/>
    </location>
</feature>
<dbReference type="GO" id="GO:0004198">
    <property type="term" value="F:calcium-dependent cysteine-type endopeptidase activity"/>
    <property type="evidence" value="ECO:0007669"/>
    <property type="project" value="InterPro"/>
</dbReference>
<dbReference type="GO" id="GO:0008017">
    <property type="term" value="F:microtubule binding"/>
    <property type="evidence" value="ECO:0007669"/>
    <property type="project" value="Ensembl"/>
</dbReference>
<evidence type="ECO:0000256" key="2">
    <source>
        <dbReference type="ARBA" id="ARBA00022670"/>
    </source>
</evidence>
<dbReference type="SMART" id="SM00230">
    <property type="entry name" value="CysPc"/>
    <property type="match status" value="1"/>
</dbReference>
<dbReference type="SMART" id="SM00239">
    <property type="entry name" value="C2"/>
    <property type="match status" value="1"/>
</dbReference>
<dbReference type="GO" id="GO:0048471">
    <property type="term" value="C:perinuclear region of cytoplasm"/>
    <property type="evidence" value="ECO:0007669"/>
    <property type="project" value="Ensembl"/>
</dbReference>
<protein>
    <submittedName>
        <fullName evidence="10">Calpain 6</fullName>
    </submittedName>
</protein>
<dbReference type="Pfam" id="PF01067">
    <property type="entry name" value="Calpain_III"/>
    <property type="match status" value="1"/>
</dbReference>
<evidence type="ECO:0000256" key="5">
    <source>
        <dbReference type="PIRSR" id="PIRSR622684-1"/>
    </source>
</evidence>
<dbReference type="InterPro" id="IPR000169">
    <property type="entry name" value="Pept_cys_AS"/>
</dbReference>
<feature type="active site" evidence="5 6">
    <location>
        <position position="111"/>
    </location>
</feature>
<proteinExistence type="inferred from homology"/>
<dbReference type="InterPro" id="IPR022684">
    <property type="entry name" value="Calpain_cysteine_protease"/>
</dbReference>
<dbReference type="OrthoDB" id="424753at2759"/>
<dbReference type="SUPFAM" id="SSF49562">
    <property type="entry name" value="C2 domain (Calcium/lipid-binding domain, CaLB)"/>
    <property type="match status" value="1"/>
</dbReference>
<reference evidence="10" key="1">
    <citation type="submission" date="2019-06" db="EMBL/GenBank/DDBJ databases">
        <title>G10K-VGP Goodes thornscrub tortoise genome, primary haplotype.</title>
        <authorList>
            <person name="Murphy B."/>
            <person name="Edwards T."/>
            <person name="Rhie A."/>
            <person name="Koren S."/>
            <person name="Phillippy A."/>
            <person name="Fedrigo O."/>
            <person name="Haase B."/>
            <person name="Mountcastle J."/>
            <person name="Lewin H."/>
            <person name="Damas J."/>
            <person name="Howe K."/>
            <person name="Formenti G."/>
            <person name="Myers G."/>
            <person name="Durbin R."/>
            <person name="Jarvis E.D."/>
        </authorList>
    </citation>
    <scope>NUCLEOTIDE SEQUENCE [LARGE SCALE GENOMIC DNA]</scope>
</reference>
<dbReference type="Ensembl" id="ENSGEVT00005022249.1">
    <property type="protein sequence ID" value="ENSGEVP00005021191.1"/>
    <property type="gene ID" value="ENSGEVG00005014787.1"/>
</dbReference>
<evidence type="ECO:0000256" key="4">
    <source>
        <dbReference type="ARBA" id="ARBA00022807"/>
    </source>
</evidence>
<gene>
    <name evidence="10" type="primary">CAPN6</name>
</gene>
<dbReference type="FunFam" id="2.60.120.380:FF:000003">
    <property type="entry name" value="Calpain 5"/>
    <property type="match status" value="1"/>
</dbReference>
<dbReference type="InterPro" id="IPR035892">
    <property type="entry name" value="C2_domain_sf"/>
</dbReference>
<dbReference type="InterPro" id="IPR022682">
    <property type="entry name" value="Calpain_domain_III"/>
</dbReference>
<keyword evidence="11" id="KW-1185">Reference proteome</keyword>
<dbReference type="Gene3D" id="2.60.120.380">
    <property type="match status" value="1"/>
</dbReference>
<feature type="domain" description="Calpain catalytic" evidence="9">
    <location>
        <begin position="26"/>
        <end position="373"/>
    </location>
</feature>
<dbReference type="PROSITE" id="PS50203">
    <property type="entry name" value="CALPAIN_CAT"/>
    <property type="match status" value="1"/>
</dbReference>
<dbReference type="InterPro" id="IPR033883">
    <property type="entry name" value="C2_III"/>
</dbReference>
<dbReference type="InterPro" id="IPR036213">
    <property type="entry name" value="Calpain_III_sf"/>
</dbReference>
<dbReference type="PANTHER" id="PTHR10183">
    <property type="entry name" value="CALPAIN"/>
    <property type="match status" value="1"/>
</dbReference>
<dbReference type="AlphaFoldDB" id="A0A8C4Y7E7"/>
<reference evidence="10" key="2">
    <citation type="submission" date="2025-08" db="UniProtKB">
        <authorList>
            <consortium name="Ensembl"/>
        </authorList>
    </citation>
    <scope>IDENTIFICATION</scope>
</reference>
<keyword evidence="4 6" id="KW-0788">Thiol protease</keyword>
<dbReference type="InterPro" id="IPR001300">
    <property type="entry name" value="Peptidase_C2_calpain_cat"/>
</dbReference>
<evidence type="ECO:0000259" key="8">
    <source>
        <dbReference type="PROSITE" id="PS50004"/>
    </source>
</evidence>